<dbReference type="GO" id="GO:0016787">
    <property type="term" value="F:hydrolase activity"/>
    <property type="evidence" value="ECO:0007669"/>
    <property type="project" value="UniProtKB-KW"/>
</dbReference>
<dbReference type="InterPro" id="IPR001279">
    <property type="entry name" value="Metallo-B-lactamas"/>
</dbReference>
<organism evidence="2 3">
    <name type="scientific">Clostridium chromiireducens</name>
    <dbReference type="NCBI Taxonomy" id="225345"/>
    <lineage>
        <taxon>Bacteria</taxon>
        <taxon>Bacillati</taxon>
        <taxon>Bacillota</taxon>
        <taxon>Clostridia</taxon>
        <taxon>Eubacteriales</taxon>
        <taxon>Clostridiaceae</taxon>
        <taxon>Clostridium</taxon>
    </lineage>
</organism>
<dbReference type="RefSeq" id="WP_119367763.1">
    <property type="nucleotide sequence ID" value="NZ_QXDJ01000005.1"/>
</dbReference>
<accession>A0A399IKM3</accession>
<evidence type="ECO:0000259" key="1">
    <source>
        <dbReference type="SMART" id="SM00849"/>
    </source>
</evidence>
<name>A0A399IKM3_9CLOT</name>
<dbReference type="AlphaFoldDB" id="A0A399IKM3"/>
<dbReference type="Pfam" id="PF07521">
    <property type="entry name" value="RMMBL"/>
    <property type="match status" value="1"/>
</dbReference>
<proteinExistence type="predicted"/>
<sequence length="406" mass="46751">MEINILRGTHEIGGSCIMIKSKKATILLDIGAPLNENSKPLEQINEKIDGIIISHAHGDHYGEMENVSCNKVYIGETTLKLIQATRLFLNKSEFEMNFEIFKNKHAFHIEDIRITPYLVDHSAYDAYSFLIECDGKKVFYSGDFRSHGKKGKLYEYMINNLKTKSIDILLCEGTTISRNVTNSLSEDEIEIEISKRIKESQKIVFVNTSGQNIDRIVDIFRAAKRNNRILIIDFYVAYILSLIESERVPKASWTNNVRVFYPQKLANQIGNDEERSYLLKGFGRFKKISSQEINECNEKYVMIVRSSMAYDLEKRLKNLDNATLIYSRWSGYMEQDKALIDLAHSLYMNIHHIHTSGHAYRADIATFLNEVKPKLVIPIHSDMVEEFKNLTDADVRVMEDGEVINI</sequence>
<feature type="domain" description="Metallo-beta-lactamase" evidence="1">
    <location>
        <begin position="13"/>
        <end position="173"/>
    </location>
</feature>
<evidence type="ECO:0000313" key="3">
    <source>
        <dbReference type="Proteomes" id="UP000265930"/>
    </source>
</evidence>
<dbReference type="SMART" id="SM00849">
    <property type="entry name" value="Lactamase_B"/>
    <property type="match status" value="1"/>
</dbReference>
<evidence type="ECO:0000313" key="2">
    <source>
        <dbReference type="EMBL" id="RII33087.1"/>
    </source>
</evidence>
<dbReference type="SUPFAM" id="SSF56281">
    <property type="entry name" value="Metallo-hydrolase/oxidoreductase"/>
    <property type="match status" value="1"/>
</dbReference>
<protein>
    <submittedName>
        <fullName evidence="2">MBL fold metallo-hydrolase</fullName>
    </submittedName>
</protein>
<dbReference type="Proteomes" id="UP000265930">
    <property type="component" value="Unassembled WGS sequence"/>
</dbReference>
<keyword evidence="2" id="KW-0378">Hydrolase</keyword>
<dbReference type="Pfam" id="PF12706">
    <property type="entry name" value="Lactamase_B_2"/>
    <property type="match status" value="1"/>
</dbReference>
<dbReference type="InterPro" id="IPR011108">
    <property type="entry name" value="RMMBL"/>
</dbReference>
<dbReference type="InterPro" id="IPR036866">
    <property type="entry name" value="RibonucZ/Hydroxyglut_hydro"/>
</dbReference>
<gene>
    <name evidence="2" type="ORF">D2A34_19870</name>
</gene>
<dbReference type="EMBL" id="QXDJ01000005">
    <property type="protein sequence ID" value="RII33087.1"/>
    <property type="molecule type" value="Genomic_DNA"/>
</dbReference>
<dbReference type="PANTHER" id="PTHR43694:SF1">
    <property type="entry name" value="RIBONUCLEASE J"/>
    <property type="match status" value="1"/>
</dbReference>
<dbReference type="Gene3D" id="3.60.15.10">
    <property type="entry name" value="Ribonuclease Z/Hydroxyacylglutathione hydrolase-like"/>
    <property type="match status" value="2"/>
</dbReference>
<reference evidence="2 3" key="1">
    <citation type="submission" date="2018-08" db="EMBL/GenBank/DDBJ databases">
        <title>Genome of Clostridium chromiireducens C1, DSM12136.</title>
        <authorList>
            <person name="Xing M."/>
            <person name="Wei Y."/>
            <person name="Ang E.L."/>
            <person name="Zhao H."/>
            <person name="Zhang Y."/>
        </authorList>
    </citation>
    <scope>NUCLEOTIDE SEQUENCE [LARGE SCALE GENOMIC DNA]</scope>
    <source>
        <strain evidence="2 3">C1</strain>
    </source>
</reference>
<comment type="caution">
    <text evidence="2">The sequence shown here is derived from an EMBL/GenBank/DDBJ whole genome shotgun (WGS) entry which is preliminary data.</text>
</comment>
<dbReference type="PANTHER" id="PTHR43694">
    <property type="entry name" value="RIBONUCLEASE J"/>
    <property type="match status" value="1"/>
</dbReference>